<dbReference type="CDD" id="cd00293">
    <property type="entry name" value="USP-like"/>
    <property type="match status" value="1"/>
</dbReference>
<dbReference type="PANTHER" id="PTHR46268:SF6">
    <property type="entry name" value="UNIVERSAL STRESS PROTEIN UP12"/>
    <property type="match status" value="1"/>
</dbReference>
<evidence type="ECO:0000259" key="2">
    <source>
        <dbReference type="Pfam" id="PF00582"/>
    </source>
</evidence>
<dbReference type="EMBL" id="QFGA01000004">
    <property type="protein sequence ID" value="TEB04411.1"/>
    <property type="molecule type" value="Genomic_DNA"/>
</dbReference>
<feature type="domain" description="UspA" evidence="2">
    <location>
        <begin position="1"/>
        <end position="145"/>
    </location>
</feature>
<accession>A0A4Y7R6Z0</accession>
<dbReference type="PRINTS" id="PR01438">
    <property type="entry name" value="UNVRSLSTRESS"/>
</dbReference>
<reference evidence="3 4" key="1">
    <citation type="journal article" date="2018" name="Environ. Microbiol.">
        <title>Novel energy conservation strategies and behaviour of Pelotomaculum schinkii driving syntrophic propionate catabolism.</title>
        <authorList>
            <person name="Hidalgo-Ahumada C.A.P."/>
            <person name="Nobu M.K."/>
            <person name="Narihiro T."/>
            <person name="Tamaki H."/>
            <person name="Liu W.T."/>
            <person name="Kamagata Y."/>
            <person name="Stams A.J.M."/>
            <person name="Imachi H."/>
            <person name="Sousa D.Z."/>
        </authorList>
    </citation>
    <scope>NUCLEOTIDE SEQUENCE [LARGE SCALE GENOMIC DNA]</scope>
    <source>
        <strain evidence="3 4">HH</strain>
    </source>
</reference>
<dbReference type="SUPFAM" id="SSF52402">
    <property type="entry name" value="Adenine nucleotide alpha hydrolases-like"/>
    <property type="match status" value="1"/>
</dbReference>
<gene>
    <name evidence="3" type="ORF">Psch_04138</name>
</gene>
<dbReference type="InterPro" id="IPR006016">
    <property type="entry name" value="UspA"/>
</dbReference>
<comment type="caution">
    <text evidence="3">The sequence shown here is derived from an EMBL/GenBank/DDBJ whole genome shotgun (WGS) entry which is preliminary data.</text>
</comment>
<keyword evidence="4" id="KW-1185">Reference proteome</keyword>
<protein>
    <submittedName>
        <fullName evidence="3">Universal stress protein</fullName>
    </submittedName>
</protein>
<dbReference type="InterPro" id="IPR014729">
    <property type="entry name" value="Rossmann-like_a/b/a_fold"/>
</dbReference>
<dbReference type="Pfam" id="PF00582">
    <property type="entry name" value="Usp"/>
    <property type="match status" value="1"/>
</dbReference>
<dbReference type="PANTHER" id="PTHR46268">
    <property type="entry name" value="STRESS RESPONSE PROTEIN NHAX"/>
    <property type="match status" value="1"/>
</dbReference>
<sequence>MFKKILVPVDGSKFSDLAIEKAKEIAGAFGSEIMILNVLEVSKIDYPSNPYKFSPELIENYQKESRIISSKILNEAQNMLEDMSNKVSIHSVEGNPSEEIVNYVNSHDIDLVIMGSSGMSGVLNLLGSVTRKVTLGIEKPILIVR</sequence>
<evidence type="ECO:0000256" key="1">
    <source>
        <dbReference type="ARBA" id="ARBA00008791"/>
    </source>
</evidence>
<dbReference type="RefSeq" id="WP_134218647.1">
    <property type="nucleotide sequence ID" value="NZ_QFGA01000004.1"/>
</dbReference>
<comment type="similarity">
    <text evidence="1">Belongs to the universal stress protein A family.</text>
</comment>
<dbReference type="InterPro" id="IPR006015">
    <property type="entry name" value="Universal_stress_UspA"/>
</dbReference>
<dbReference type="Gene3D" id="3.40.50.620">
    <property type="entry name" value="HUPs"/>
    <property type="match status" value="1"/>
</dbReference>
<evidence type="ECO:0000313" key="3">
    <source>
        <dbReference type="EMBL" id="TEB04411.1"/>
    </source>
</evidence>
<dbReference type="AlphaFoldDB" id="A0A4Y7R6Z0"/>
<organism evidence="3 4">
    <name type="scientific">Pelotomaculum schinkii</name>
    <dbReference type="NCBI Taxonomy" id="78350"/>
    <lineage>
        <taxon>Bacteria</taxon>
        <taxon>Bacillati</taxon>
        <taxon>Bacillota</taxon>
        <taxon>Clostridia</taxon>
        <taxon>Eubacteriales</taxon>
        <taxon>Desulfotomaculaceae</taxon>
        <taxon>Pelotomaculum</taxon>
    </lineage>
</organism>
<dbReference type="Proteomes" id="UP000298324">
    <property type="component" value="Unassembled WGS sequence"/>
</dbReference>
<evidence type="ECO:0000313" key="4">
    <source>
        <dbReference type="Proteomes" id="UP000298324"/>
    </source>
</evidence>
<proteinExistence type="inferred from homology"/>
<name>A0A4Y7R6Z0_9FIRM</name>